<evidence type="ECO:0000259" key="4">
    <source>
        <dbReference type="PROSITE" id="PS50042"/>
    </source>
</evidence>
<gene>
    <name evidence="6" type="ORF">KHX13_00725</name>
</gene>
<dbReference type="InterPro" id="IPR012318">
    <property type="entry name" value="HTH_CRP"/>
</dbReference>
<dbReference type="InterPro" id="IPR036390">
    <property type="entry name" value="WH_DNA-bd_sf"/>
</dbReference>
<evidence type="ECO:0000259" key="5">
    <source>
        <dbReference type="PROSITE" id="PS51063"/>
    </source>
</evidence>
<dbReference type="EMBL" id="JAGZCZ010000001">
    <property type="protein sequence ID" value="MBS5518863.1"/>
    <property type="molecule type" value="Genomic_DNA"/>
</dbReference>
<organism evidence="6 7">
    <name type="scientific">Acidaminococcus intestini</name>
    <dbReference type="NCBI Taxonomy" id="187327"/>
    <lineage>
        <taxon>Bacteria</taxon>
        <taxon>Bacillati</taxon>
        <taxon>Bacillota</taxon>
        <taxon>Negativicutes</taxon>
        <taxon>Acidaminococcales</taxon>
        <taxon>Acidaminococcaceae</taxon>
        <taxon>Acidaminococcus</taxon>
    </lineage>
</organism>
<dbReference type="Pfam" id="PF00027">
    <property type="entry name" value="cNMP_binding"/>
    <property type="match status" value="1"/>
</dbReference>
<evidence type="ECO:0000256" key="1">
    <source>
        <dbReference type="ARBA" id="ARBA00023015"/>
    </source>
</evidence>
<dbReference type="SMART" id="SM00100">
    <property type="entry name" value="cNMP"/>
    <property type="match status" value="1"/>
</dbReference>
<dbReference type="Pfam" id="PF13545">
    <property type="entry name" value="HTH_Crp_2"/>
    <property type="match status" value="1"/>
</dbReference>
<dbReference type="SUPFAM" id="SSF51206">
    <property type="entry name" value="cAMP-binding domain-like"/>
    <property type="match status" value="1"/>
</dbReference>
<evidence type="ECO:0000313" key="7">
    <source>
        <dbReference type="Proteomes" id="UP000754226"/>
    </source>
</evidence>
<dbReference type="CDD" id="cd00038">
    <property type="entry name" value="CAP_ED"/>
    <property type="match status" value="1"/>
</dbReference>
<keyword evidence="2" id="KW-0238">DNA-binding</keyword>
<dbReference type="SUPFAM" id="SSF46785">
    <property type="entry name" value="Winged helix' DNA-binding domain"/>
    <property type="match status" value="1"/>
</dbReference>
<dbReference type="GO" id="GO:0006355">
    <property type="term" value="P:regulation of DNA-templated transcription"/>
    <property type="evidence" value="ECO:0007669"/>
    <property type="project" value="InterPro"/>
</dbReference>
<proteinExistence type="predicted"/>
<dbReference type="Proteomes" id="UP000754226">
    <property type="component" value="Unassembled WGS sequence"/>
</dbReference>
<dbReference type="Gene3D" id="2.60.120.10">
    <property type="entry name" value="Jelly Rolls"/>
    <property type="match status" value="1"/>
</dbReference>
<evidence type="ECO:0000313" key="6">
    <source>
        <dbReference type="EMBL" id="MBS5518863.1"/>
    </source>
</evidence>
<name>A0A943EFG9_9FIRM</name>
<dbReference type="InterPro" id="IPR000595">
    <property type="entry name" value="cNMP-bd_dom"/>
</dbReference>
<feature type="domain" description="HTH crp-type" evidence="5">
    <location>
        <begin position="152"/>
        <end position="221"/>
    </location>
</feature>
<accession>A0A943EFG9</accession>
<dbReference type="InterPro" id="IPR014710">
    <property type="entry name" value="RmlC-like_jellyroll"/>
</dbReference>
<dbReference type="PROSITE" id="PS51063">
    <property type="entry name" value="HTH_CRP_2"/>
    <property type="match status" value="1"/>
</dbReference>
<dbReference type="AlphaFoldDB" id="A0A943EFG9"/>
<evidence type="ECO:0000256" key="2">
    <source>
        <dbReference type="ARBA" id="ARBA00023125"/>
    </source>
</evidence>
<protein>
    <submittedName>
        <fullName evidence="6">Crp/Fnr family transcriptional regulator</fullName>
    </submittedName>
</protein>
<feature type="domain" description="Cyclic nucleotide-binding" evidence="4">
    <location>
        <begin position="11"/>
        <end position="134"/>
    </location>
</feature>
<sequence length="221" mass="25010">MDFAFLAKTPFFRTLRTEEIKSTLTCLGAVTRHFEKGSYIHRAGDKVHTVSLILKGCVNIAYDDIWGNRTILGQAHSGEIFAEAYACMDDEPLLISVEVAEDTEILMMDMHKVLTICPSNCSHHHKLVENLLTILARKNLGLSRRMVYTASKSIRGRVLSYLSFLADKQGKRKVSIPFDRQEMADYLGVDRSALSAELSRMQKDGLISYKKNIFVLFTDEL</sequence>
<keyword evidence="1" id="KW-0805">Transcription regulation</keyword>
<dbReference type="PROSITE" id="PS50042">
    <property type="entry name" value="CNMP_BINDING_3"/>
    <property type="match status" value="1"/>
</dbReference>
<dbReference type="InterPro" id="IPR018490">
    <property type="entry name" value="cNMP-bd_dom_sf"/>
</dbReference>
<reference evidence="6" key="1">
    <citation type="submission" date="2021-02" db="EMBL/GenBank/DDBJ databases">
        <title>Infant gut strain persistence is associated with maternal origin, phylogeny, and functional potential including surface adhesion and iron acquisition.</title>
        <authorList>
            <person name="Lou Y.C."/>
        </authorList>
    </citation>
    <scope>NUCLEOTIDE SEQUENCE</scope>
    <source>
        <strain evidence="6">L3_106_000M1_dasL3_106_000M1_concoct_15</strain>
    </source>
</reference>
<keyword evidence="3" id="KW-0804">Transcription</keyword>
<comment type="caution">
    <text evidence="6">The sequence shown here is derived from an EMBL/GenBank/DDBJ whole genome shotgun (WGS) entry which is preliminary data.</text>
</comment>
<dbReference type="GO" id="GO:0003677">
    <property type="term" value="F:DNA binding"/>
    <property type="evidence" value="ECO:0007669"/>
    <property type="project" value="UniProtKB-KW"/>
</dbReference>
<evidence type="ECO:0000256" key="3">
    <source>
        <dbReference type="ARBA" id="ARBA00023163"/>
    </source>
</evidence>